<protein>
    <submittedName>
        <fullName evidence="1">Uncharacterized protein</fullName>
    </submittedName>
</protein>
<organism evidence="1 2">
    <name type="scientific">Cichorium intybus</name>
    <name type="common">Chicory</name>
    <dbReference type="NCBI Taxonomy" id="13427"/>
    <lineage>
        <taxon>Eukaryota</taxon>
        <taxon>Viridiplantae</taxon>
        <taxon>Streptophyta</taxon>
        <taxon>Embryophyta</taxon>
        <taxon>Tracheophyta</taxon>
        <taxon>Spermatophyta</taxon>
        <taxon>Magnoliopsida</taxon>
        <taxon>eudicotyledons</taxon>
        <taxon>Gunneridae</taxon>
        <taxon>Pentapetalae</taxon>
        <taxon>asterids</taxon>
        <taxon>campanulids</taxon>
        <taxon>Asterales</taxon>
        <taxon>Asteraceae</taxon>
        <taxon>Cichorioideae</taxon>
        <taxon>Cichorieae</taxon>
        <taxon>Cichoriinae</taxon>
        <taxon>Cichorium</taxon>
    </lineage>
</organism>
<dbReference type="Proteomes" id="UP001055811">
    <property type="component" value="Linkage Group LG08"/>
</dbReference>
<dbReference type="EMBL" id="CM042016">
    <property type="protein sequence ID" value="KAI3700969.1"/>
    <property type="molecule type" value="Genomic_DNA"/>
</dbReference>
<reference evidence="1 2" key="2">
    <citation type="journal article" date="2022" name="Mol. Ecol. Resour.">
        <title>The genomes of chicory, endive, great burdock and yacon provide insights into Asteraceae paleo-polyploidization history and plant inulin production.</title>
        <authorList>
            <person name="Fan W."/>
            <person name="Wang S."/>
            <person name="Wang H."/>
            <person name="Wang A."/>
            <person name="Jiang F."/>
            <person name="Liu H."/>
            <person name="Zhao H."/>
            <person name="Xu D."/>
            <person name="Zhang Y."/>
        </authorList>
    </citation>
    <scope>NUCLEOTIDE SEQUENCE [LARGE SCALE GENOMIC DNA]</scope>
    <source>
        <strain evidence="2">cv. Punajuju</strain>
        <tissue evidence="1">Leaves</tissue>
    </source>
</reference>
<evidence type="ECO:0000313" key="1">
    <source>
        <dbReference type="EMBL" id="KAI3700969.1"/>
    </source>
</evidence>
<comment type="caution">
    <text evidence="1">The sequence shown here is derived from an EMBL/GenBank/DDBJ whole genome shotgun (WGS) entry which is preliminary data.</text>
</comment>
<evidence type="ECO:0000313" key="2">
    <source>
        <dbReference type="Proteomes" id="UP001055811"/>
    </source>
</evidence>
<accession>A0ACB8ZTF3</accession>
<proteinExistence type="predicted"/>
<gene>
    <name evidence="1" type="ORF">L2E82_45610</name>
</gene>
<reference evidence="2" key="1">
    <citation type="journal article" date="2022" name="Mol. Ecol. Resour.">
        <title>The genomes of chicory, endive, great burdock and yacon provide insights into Asteraceae palaeo-polyploidization history and plant inulin production.</title>
        <authorList>
            <person name="Fan W."/>
            <person name="Wang S."/>
            <person name="Wang H."/>
            <person name="Wang A."/>
            <person name="Jiang F."/>
            <person name="Liu H."/>
            <person name="Zhao H."/>
            <person name="Xu D."/>
            <person name="Zhang Y."/>
        </authorList>
    </citation>
    <scope>NUCLEOTIDE SEQUENCE [LARGE SCALE GENOMIC DNA]</scope>
    <source>
        <strain evidence="2">cv. Punajuju</strain>
    </source>
</reference>
<sequence>MSLPGGANACWVLPFLEPLLTHTSYDCVVGGIAGRPESAQSMKVLALLVGSLVIVVMKNEGATKSFASETASQVWSYLKGVLNASFVQDSFGIEWNDSSPLVALVDWPECVIRQSRRNPINGYGRGTKVAGGGVEL</sequence>
<name>A0ACB8ZTF3_CICIN</name>
<keyword evidence="2" id="KW-1185">Reference proteome</keyword>